<proteinExistence type="predicted"/>
<reference evidence="2" key="1">
    <citation type="journal article" date="2022" name="Cell">
        <title>Design, construction, and in vivo augmentation of a complex gut microbiome.</title>
        <authorList>
            <person name="Cheng A.G."/>
            <person name="Ho P.Y."/>
            <person name="Aranda-Diaz A."/>
            <person name="Jain S."/>
            <person name="Yu F.B."/>
            <person name="Meng X."/>
            <person name="Wang M."/>
            <person name="Iakiviak M."/>
            <person name="Nagashima K."/>
            <person name="Zhao A."/>
            <person name="Murugkar P."/>
            <person name="Patil A."/>
            <person name="Atabakhsh K."/>
            <person name="Weakley A."/>
            <person name="Yan J."/>
            <person name="Brumbaugh A.R."/>
            <person name="Higginbottom S."/>
            <person name="Dimas A."/>
            <person name="Shiver A.L."/>
            <person name="Deutschbauer A."/>
            <person name="Neff N."/>
            <person name="Sonnenburg J.L."/>
            <person name="Huang K.C."/>
            <person name="Fischbach M.A."/>
        </authorList>
    </citation>
    <scope>NUCLEOTIDE SEQUENCE</scope>
    <source>
        <strain evidence="2">AP11</strain>
    </source>
</reference>
<evidence type="ECO:0000313" key="2">
    <source>
        <dbReference type="EMBL" id="UWN57462.1"/>
    </source>
</evidence>
<protein>
    <submittedName>
        <fullName evidence="2">DUF3332 domain-containing protein</fullName>
    </submittedName>
</protein>
<keyword evidence="3" id="KW-1185">Reference proteome</keyword>
<accession>A0ABY5UZS3</accession>
<organism evidence="2 3">
    <name type="scientific">Alistipes ihumii AP11</name>
    <dbReference type="NCBI Taxonomy" id="1211813"/>
    <lineage>
        <taxon>Bacteria</taxon>
        <taxon>Pseudomonadati</taxon>
        <taxon>Bacteroidota</taxon>
        <taxon>Bacteroidia</taxon>
        <taxon>Bacteroidales</taxon>
        <taxon>Rikenellaceae</taxon>
        <taxon>Alistipes</taxon>
    </lineage>
</organism>
<keyword evidence="1" id="KW-1133">Transmembrane helix</keyword>
<dbReference type="EMBL" id="CP102294">
    <property type="protein sequence ID" value="UWN57462.1"/>
    <property type="molecule type" value="Genomic_DNA"/>
</dbReference>
<dbReference type="Proteomes" id="UP001059295">
    <property type="component" value="Chromosome"/>
</dbReference>
<evidence type="ECO:0000256" key="1">
    <source>
        <dbReference type="SAM" id="Phobius"/>
    </source>
</evidence>
<keyword evidence="1" id="KW-0472">Membrane</keyword>
<sequence length="184" mass="21094">MKRKTFTVMMVTLLCSCIAFTSCIGSFKLSNKVLSWNKQVSNSKFVNEVVFFCFWVIPVYEVTTIADVLVVNSIEFWSGDNPLAETETEKSIHGKKGEYLVRYKRNGYRIVNRNTKTSVDLIYDKGTKTWSAMAKNKPVEFMTFLDDNTVRVYLPGGKTMNVELSESGVATFREVIERDYAMLR</sequence>
<feature type="transmembrane region" description="Helical" evidence="1">
    <location>
        <begin position="49"/>
        <end position="71"/>
    </location>
</feature>
<dbReference type="InterPro" id="IPR021768">
    <property type="entry name" value="DUF3332"/>
</dbReference>
<evidence type="ECO:0000313" key="3">
    <source>
        <dbReference type="Proteomes" id="UP001059295"/>
    </source>
</evidence>
<gene>
    <name evidence="2" type="ORF">NQ491_01420</name>
</gene>
<name>A0ABY5UZS3_9BACT</name>
<dbReference type="RefSeq" id="WP_026089529.1">
    <property type="nucleotide sequence ID" value="NZ_CAPH01000006.1"/>
</dbReference>
<keyword evidence="1" id="KW-0812">Transmembrane</keyword>
<dbReference type="GeneID" id="82890352"/>
<dbReference type="Pfam" id="PF11810">
    <property type="entry name" value="DUF3332"/>
    <property type="match status" value="1"/>
</dbReference>
<dbReference type="PROSITE" id="PS51257">
    <property type="entry name" value="PROKAR_LIPOPROTEIN"/>
    <property type="match status" value="1"/>
</dbReference>